<comment type="caution">
    <text evidence="2">The sequence shown here is derived from an EMBL/GenBank/DDBJ whole genome shotgun (WGS) entry which is preliminary data.</text>
</comment>
<sequence length="259" mass="27195">MILSSWLRRFSVLSKRTGTACGPRAPMSVAAPRPDIGLGRCGRVQDSESQVLPNSDALTELPIQEGADAWKHADVILRAVGDIVVRQQRELASLTAGLNLHCAAVTVESDGGGKPRLPRGNRRLRPAIDRTELSKGTNADSKPSPGQARSESEELDEALQFVRPSNRRSARGDAQADADDGDDGDGSEEFEEEEEDSDGSGPSAAPGPWSALAHLSAALTGFEAAIQRADGRGLSLARAQGVAVPEGPQDVSATAAMPE</sequence>
<dbReference type="EMBL" id="CAJNNW010032842">
    <property type="protein sequence ID" value="CAE8715691.1"/>
    <property type="molecule type" value="Genomic_DNA"/>
</dbReference>
<feature type="compositionally biased region" description="Acidic residues" evidence="1">
    <location>
        <begin position="176"/>
        <end position="198"/>
    </location>
</feature>
<organism evidence="2 3">
    <name type="scientific">Polarella glacialis</name>
    <name type="common">Dinoflagellate</name>
    <dbReference type="NCBI Taxonomy" id="89957"/>
    <lineage>
        <taxon>Eukaryota</taxon>
        <taxon>Sar</taxon>
        <taxon>Alveolata</taxon>
        <taxon>Dinophyceae</taxon>
        <taxon>Suessiales</taxon>
        <taxon>Suessiaceae</taxon>
        <taxon>Polarella</taxon>
    </lineage>
</organism>
<name>A0A813KTU9_POLGL</name>
<dbReference type="AlphaFoldDB" id="A0A813KTU9"/>
<feature type="compositionally biased region" description="Basic residues" evidence="1">
    <location>
        <begin position="116"/>
        <end position="125"/>
    </location>
</feature>
<accession>A0A813KTU9</accession>
<evidence type="ECO:0000256" key="1">
    <source>
        <dbReference type="SAM" id="MobiDB-lite"/>
    </source>
</evidence>
<reference evidence="2" key="1">
    <citation type="submission" date="2021-02" db="EMBL/GenBank/DDBJ databases">
        <authorList>
            <person name="Dougan E. K."/>
            <person name="Rhodes N."/>
            <person name="Thang M."/>
            <person name="Chan C."/>
        </authorList>
    </citation>
    <scope>NUCLEOTIDE SEQUENCE</scope>
</reference>
<evidence type="ECO:0000313" key="3">
    <source>
        <dbReference type="Proteomes" id="UP000626109"/>
    </source>
</evidence>
<evidence type="ECO:0000313" key="2">
    <source>
        <dbReference type="EMBL" id="CAE8715691.1"/>
    </source>
</evidence>
<proteinExistence type="predicted"/>
<gene>
    <name evidence="2" type="ORF">PGLA2088_LOCUS38701</name>
</gene>
<feature type="region of interest" description="Disordered" evidence="1">
    <location>
        <begin position="108"/>
        <end position="209"/>
    </location>
</feature>
<dbReference type="Proteomes" id="UP000626109">
    <property type="component" value="Unassembled WGS sequence"/>
</dbReference>
<protein>
    <submittedName>
        <fullName evidence="2">Uncharacterized protein</fullName>
    </submittedName>
</protein>